<organism evidence="1 2">
    <name type="scientific">Ralstonia pickettii OR214</name>
    <dbReference type="NCBI Taxonomy" id="1264675"/>
    <lineage>
        <taxon>Bacteria</taxon>
        <taxon>Pseudomonadati</taxon>
        <taxon>Pseudomonadota</taxon>
        <taxon>Betaproteobacteria</taxon>
        <taxon>Burkholderiales</taxon>
        <taxon>Burkholderiaceae</taxon>
        <taxon>Ralstonia</taxon>
    </lineage>
</organism>
<name>R0E3X7_RALPI</name>
<dbReference type="RefSeq" id="WP_004633839.1">
    <property type="nucleotide sequence ID" value="NZ_APMQ01000012.1"/>
</dbReference>
<comment type="caution">
    <text evidence="1">The sequence shown here is derived from an EMBL/GenBank/DDBJ whole genome shotgun (WGS) entry which is preliminary data.</text>
</comment>
<sequence length="250" mass="28242">MSIRANKNTKNQLPQRGEPSLVLVETPSTPPDTEDLLRFHTSHPKKPCFVDLTVFRDGKPNSARSGGFRGRPQLIEELAPAIRDQFSPLAEKSVEQYLVALRSWWRILDAVEKMGSSMPVVTSVAQLSDIHRQCAFDAGMDRLVFSNFMRIANTTRLGLSLNQLHWKTPEPKESSRHLPPKWQTDLVRHTLKHRWFATLNRWALADELRHRGAPLIEQEASSIYPAGLGSAAHAYAPVQPSVLRSGTRRQ</sequence>
<reference evidence="1 2" key="1">
    <citation type="journal article" date="2013" name="Genome Announc.">
        <title>Draft Genome Sequence for Ralstonia sp. Strain OR214, a Bacterium with Potential for Bioremediation.</title>
        <authorList>
            <person name="Utturkar S.M."/>
            <person name="Bollmann A."/>
            <person name="Brzoska R.M."/>
            <person name="Klingeman D.M."/>
            <person name="Epstein S.E."/>
            <person name="Palumbo A.V."/>
            <person name="Brown S.D."/>
        </authorList>
    </citation>
    <scope>NUCLEOTIDE SEQUENCE [LARGE SCALE GENOMIC DNA]</scope>
    <source>
        <strain evidence="1 2">OR214</strain>
    </source>
</reference>
<dbReference type="AlphaFoldDB" id="R0E3X7"/>
<proteinExistence type="predicted"/>
<dbReference type="Proteomes" id="UP000013280">
    <property type="component" value="Unassembled WGS sequence"/>
</dbReference>
<dbReference type="EMBL" id="APMQ01000012">
    <property type="protein sequence ID" value="ENZ76172.1"/>
    <property type="molecule type" value="Genomic_DNA"/>
</dbReference>
<gene>
    <name evidence="1" type="ORF">OR214_04007</name>
</gene>
<evidence type="ECO:0000313" key="2">
    <source>
        <dbReference type="Proteomes" id="UP000013280"/>
    </source>
</evidence>
<protein>
    <submittedName>
        <fullName evidence="1">Uncharacterized protein</fullName>
    </submittedName>
</protein>
<accession>R0E3X7</accession>
<evidence type="ECO:0000313" key="1">
    <source>
        <dbReference type="EMBL" id="ENZ76172.1"/>
    </source>
</evidence>